<dbReference type="Pfam" id="PF16124">
    <property type="entry name" value="RecQ_Zn_bind"/>
    <property type="match status" value="1"/>
</dbReference>
<dbReference type="SUPFAM" id="SSF47819">
    <property type="entry name" value="HRDC-like"/>
    <property type="match status" value="1"/>
</dbReference>
<feature type="compositionally biased region" description="Polar residues" evidence="12">
    <location>
        <begin position="142"/>
        <end position="156"/>
    </location>
</feature>
<dbReference type="PROSITE" id="PS50967">
    <property type="entry name" value="HRDC"/>
    <property type="match status" value="1"/>
</dbReference>
<keyword evidence="8" id="KW-0413">Isomerase</keyword>
<sequence length="1148" mass="130041">MIYTAILQNFFEEHHFMRSTIVTNFDDIQDEIMSDYDSMLQSGFVWSFAKEPINLEIDFQKAHQDNQKVSRVEQPKFVAPIPDIPSIPDNDEIAVKSSSNKTNNSSPNNSPPKSNANNNISSNSSNKSLPPFKPTNPKPENPQISNQIQSRPSNLSFLDDDDLDSVIDEREILEDLYVQSDNLSKKIKKLMDKNRADPEIESIRSQRREIWNQIEIMEIQIQTAPTPPISSSIPSNSHMNNSDYINHEYDGYYEVNDNTISHQNYSNNSYENNYDNNHNDFDNCNSSEKSVAFEDRNIDKPQNEYTFIDDSDDDNPPNRLNSHKSKEVTSFLSDSDIEPESEEEDDDISYDTTNSKCSSTDCIDVDDIENDESDEDQIQEVFPAELNNNIDTSEMDQITQINQRIFHHQKFRGVQASAIDAALHGEDVFVLMPTGGGKSLCYQLTGYMQGGLTIVVSPLISLIEDQVRGLKELDLNAEYLSGNTSRNQYLNIIDEMRCGSLRFLYVTPEKLMLSDHLFTVLTELYQKRMITRFVVDEAHCVSQWGHDFRPQYTQLKILKSNFPDIPIMALTATATSAVKADIIKQLEIPNCKVYQQSFNRPNLYYEVCKKEGGIPKNCEYIKHWILKHGYQNSCGLIFCMATTDTEQIAETLSENGLKAKYYHAKMTGNERTQVQADWTKGKVKIIVATLAFGMGIDKPDVRFVIHHTMPKSLEEYYQESGRGGRDGKPTHCLLMFNTGDNSRIIRLITNTETGFKNRERLDIERQLLQKMTQYGYDEVKCRRVSILEYFGERFDPKYCHGTCDNCLKKTQGNTRIRHVDYTQHARNIANIIKKISMKRKRAPFPTNVHIVGVYTGSKAKKIVQCGDHEIAEAGLGVDLKGTKQSIIHKILDELSQRGVIEEAKRHSMNGVINYWKPGRSFASINTPRFESVIIDEVIESLPEGMSKKESDLLAELLQTRQTLADINGCQPNSILKLDVLKQIAREKPKNIEQLSEIKGISAKKAEEFGNQFLQVINRGVLQQSPYFSPPPGGKKSTPKSVPPKRVSSSPKTTTAQFVPAQQLFNQATNQPASAQPSPTPQKNKSASLQQQLLITQEQSAANSSLTPPHQLQQQGGNGSSPSINELLNLLQDPEAMKLIRMIANKNND</sequence>
<feature type="region of interest" description="Disordered" evidence="12">
    <location>
        <begin position="1023"/>
        <end position="1054"/>
    </location>
</feature>
<evidence type="ECO:0000256" key="12">
    <source>
        <dbReference type="SAM" id="MobiDB-lite"/>
    </source>
</evidence>
<feature type="compositionally biased region" description="Polar residues" evidence="12">
    <location>
        <begin position="1082"/>
        <end position="1124"/>
    </location>
</feature>
<keyword evidence="4" id="KW-0378">Hydrolase</keyword>
<dbReference type="SMART" id="SM00490">
    <property type="entry name" value="HELICc"/>
    <property type="match status" value="1"/>
</dbReference>
<accession>A0A1J4JIF8</accession>
<dbReference type="GO" id="GO:0009378">
    <property type="term" value="F:four-way junction helicase activity"/>
    <property type="evidence" value="ECO:0007669"/>
    <property type="project" value="TreeGrafter"/>
</dbReference>
<dbReference type="InterPro" id="IPR001650">
    <property type="entry name" value="Helicase_C-like"/>
</dbReference>
<dbReference type="EC" id="5.6.2.4" evidence="11"/>
<dbReference type="PANTHER" id="PTHR13710:SF153">
    <property type="entry name" value="RECQ-LIKE DNA HELICASE BLM"/>
    <property type="match status" value="1"/>
</dbReference>
<evidence type="ECO:0000256" key="2">
    <source>
        <dbReference type="ARBA" id="ARBA00005446"/>
    </source>
</evidence>
<dbReference type="FunFam" id="3.40.50.300:FF:000296">
    <property type="entry name" value="ATP-dependent DNA helicase RecQ"/>
    <property type="match status" value="1"/>
</dbReference>
<dbReference type="SUPFAM" id="SSF52540">
    <property type="entry name" value="P-loop containing nucleoside triphosphate hydrolases"/>
    <property type="match status" value="1"/>
</dbReference>
<dbReference type="InterPro" id="IPR011545">
    <property type="entry name" value="DEAD/DEAH_box_helicase_dom"/>
</dbReference>
<dbReference type="InterPro" id="IPR027417">
    <property type="entry name" value="P-loop_NTPase"/>
</dbReference>
<feature type="compositionally biased region" description="Pro residues" evidence="12">
    <location>
        <begin position="131"/>
        <end position="140"/>
    </location>
</feature>
<dbReference type="Pfam" id="PF09382">
    <property type="entry name" value="RQC"/>
    <property type="match status" value="1"/>
</dbReference>
<dbReference type="PANTHER" id="PTHR13710">
    <property type="entry name" value="DNA HELICASE RECQ FAMILY MEMBER"/>
    <property type="match status" value="1"/>
</dbReference>
<dbReference type="VEuPathDB" id="TrichDB:TRFO_36871"/>
<feature type="compositionally biased region" description="Low complexity" evidence="12">
    <location>
        <begin position="1033"/>
        <end position="1054"/>
    </location>
</feature>
<dbReference type="InterPro" id="IPR036388">
    <property type="entry name" value="WH-like_DNA-bd_sf"/>
</dbReference>
<evidence type="ECO:0000256" key="5">
    <source>
        <dbReference type="ARBA" id="ARBA00022806"/>
    </source>
</evidence>
<dbReference type="Gene3D" id="1.10.150.80">
    <property type="entry name" value="HRDC domain"/>
    <property type="match status" value="1"/>
</dbReference>
<dbReference type="GO" id="GO:0000724">
    <property type="term" value="P:double-strand break repair via homologous recombination"/>
    <property type="evidence" value="ECO:0007669"/>
    <property type="project" value="TreeGrafter"/>
</dbReference>
<dbReference type="Pfam" id="PF00270">
    <property type="entry name" value="DEAD"/>
    <property type="match status" value="1"/>
</dbReference>
<dbReference type="GeneID" id="94845797"/>
<dbReference type="GO" id="GO:0003677">
    <property type="term" value="F:DNA binding"/>
    <property type="evidence" value="ECO:0007669"/>
    <property type="project" value="UniProtKB-KW"/>
</dbReference>
<dbReference type="InterPro" id="IPR002121">
    <property type="entry name" value="HRDC_dom"/>
</dbReference>
<evidence type="ECO:0000256" key="6">
    <source>
        <dbReference type="ARBA" id="ARBA00022840"/>
    </source>
</evidence>
<protein>
    <recommendedName>
        <fullName evidence="11">DNA 3'-5' helicase</fullName>
        <ecNumber evidence="11">5.6.2.4</ecNumber>
    </recommendedName>
</protein>
<dbReference type="GO" id="GO:0005694">
    <property type="term" value="C:chromosome"/>
    <property type="evidence" value="ECO:0007669"/>
    <property type="project" value="TreeGrafter"/>
</dbReference>
<dbReference type="RefSeq" id="XP_068350117.1">
    <property type="nucleotide sequence ID" value="XM_068511093.1"/>
</dbReference>
<feature type="domain" description="Helicase ATP-binding" evidence="14">
    <location>
        <begin position="419"/>
        <end position="592"/>
    </location>
</feature>
<evidence type="ECO:0000256" key="4">
    <source>
        <dbReference type="ARBA" id="ARBA00022801"/>
    </source>
</evidence>
<comment type="similarity">
    <text evidence="2">Belongs to the helicase family. RecQ subfamily.</text>
</comment>
<comment type="subcellular location">
    <subcellularLocation>
        <location evidence="1">Nucleus</location>
    </subcellularLocation>
</comment>
<feature type="domain" description="Helicase C-terminal" evidence="15">
    <location>
        <begin position="620"/>
        <end position="769"/>
    </location>
</feature>
<feature type="compositionally biased region" description="Basic and acidic residues" evidence="12">
    <location>
        <begin position="291"/>
        <end position="302"/>
    </location>
</feature>
<evidence type="ECO:0000256" key="9">
    <source>
        <dbReference type="ARBA" id="ARBA00023242"/>
    </source>
</evidence>
<keyword evidence="3" id="KW-0547">Nucleotide-binding</keyword>
<name>A0A1J4JIF8_9EUKA</name>
<dbReference type="Proteomes" id="UP000179807">
    <property type="component" value="Unassembled WGS sequence"/>
</dbReference>
<evidence type="ECO:0000256" key="10">
    <source>
        <dbReference type="ARBA" id="ARBA00034617"/>
    </source>
</evidence>
<feature type="compositionally biased region" description="Low complexity" evidence="12">
    <location>
        <begin position="96"/>
        <end position="130"/>
    </location>
</feature>
<keyword evidence="17" id="KW-1185">Reference proteome</keyword>
<feature type="compositionally biased region" description="Low complexity" evidence="12">
    <location>
        <begin position="264"/>
        <end position="287"/>
    </location>
</feature>
<dbReference type="PROSITE" id="PS51192">
    <property type="entry name" value="HELICASE_ATP_BIND_1"/>
    <property type="match status" value="1"/>
</dbReference>
<evidence type="ECO:0000259" key="15">
    <source>
        <dbReference type="PROSITE" id="PS51194"/>
    </source>
</evidence>
<dbReference type="InterPro" id="IPR018982">
    <property type="entry name" value="RQC_domain"/>
</dbReference>
<feature type="region of interest" description="Disordered" evidence="12">
    <location>
        <begin position="66"/>
        <end position="159"/>
    </location>
</feature>
<organism evidence="16 17">
    <name type="scientific">Tritrichomonas foetus</name>
    <dbReference type="NCBI Taxonomy" id="1144522"/>
    <lineage>
        <taxon>Eukaryota</taxon>
        <taxon>Metamonada</taxon>
        <taxon>Parabasalia</taxon>
        <taxon>Tritrichomonadida</taxon>
        <taxon>Tritrichomonadidae</taxon>
        <taxon>Tritrichomonas</taxon>
    </lineage>
</organism>
<evidence type="ECO:0000256" key="3">
    <source>
        <dbReference type="ARBA" id="ARBA00022741"/>
    </source>
</evidence>
<dbReference type="EMBL" id="MLAK01001145">
    <property type="protein sequence ID" value="OHS96980.1"/>
    <property type="molecule type" value="Genomic_DNA"/>
</dbReference>
<evidence type="ECO:0000256" key="7">
    <source>
        <dbReference type="ARBA" id="ARBA00023125"/>
    </source>
</evidence>
<evidence type="ECO:0000313" key="17">
    <source>
        <dbReference type="Proteomes" id="UP000179807"/>
    </source>
</evidence>
<feature type="compositionally biased region" description="Acidic residues" evidence="12">
    <location>
        <begin position="335"/>
        <end position="349"/>
    </location>
</feature>
<dbReference type="FunFam" id="3.40.50.300:FF:000340">
    <property type="entry name" value="Bloom syndrome, RecQ helicase"/>
    <property type="match status" value="1"/>
</dbReference>
<dbReference type="Pfam" id="PF00271">
    <property type="entry name" value="Helicase_C"/>
    <property type="match status" value="1"/>
</dbReference>
<dbReference type="Gene3D" id="1.10.10.10">
    <property type="entry name" value="Winged helix-like DNA-binding domain superfamily/Winged helix DNA-binding domain"/>
    <property type="match status" value="1"/>
</dbReference>
<dbReference type="CDD" id="cd18794">
    <property type="entry name" value="SF2_C_RecQ"/>
    <property type="match status" value="1"/>
</dbReference>
<dbReference type="GO" id="GO:0043138">
    <property type="term" value="F:3'-5' DNA helicase activity"/>
    <property type="evidence" value="ECO:0007669"/>
    <property type="project" value="UniProtKB-EC"/>
</dbReference>
<evidence type="ECO:0000313" key="16">
    <source>
        <dbReference type="EMBL" id="OHS96980.1"/>
    </source>
</evidence>
<evidence type="ECO:0000256" key="11">
    <source>
        <dbReference type="ARBA" id="ARBA00034808"/>
    </source>
</evidence>
<comment type="catalytic activity">
    <reaction evidence="10">
        <text>Couples ATP hydrolysis with the unwinding of duplex DNA by translocating in the 3'-5' direction.</text>
        <dbReference type="EC" id="5.6.2.4"/>
    </reaction>
</comment>
<keyword evidence="7" id="KW-0238">DNA-binding</keyword>
<dbReference type="CDD" id="cd17920">
    <property type="entry name" value="DEXHc_RecQ"/>
    <property type="match status" value="1"/>
</dbReference>
<dbReference type="Gene3D" id="3.40.50.300">
    <property type="entry name" value="P-loop containing nucleotide triphosphate hydrolases"/>
    <property type="match status" value="2"/>
</dbReference>
<evidence type="ECO:0000256" key="1">
    <source>
        <dbReference type="ARBA" id="ARBA00004123"/>
    </source>
</evidence>
<dbReference type="Pfam" id="PF00570">
    <property type="entry name" value="HRDC"/>
    <property type="match status" value="1"/>
</dbReference>
<reference evidence="16" key="1">
    <citation type="submission" date="2016-10" db="EMBL/GenBank/DDBJ databases">
        <authorList>
            <person name="Benchimol M."/>
            <person name="Almeida L.G."/>
            <person name="Vasconcelos A.T."/>
            <person name="Perreira-Neves A."/>
            <person name="Rosa I.A."/>
            <person name="Tasca T."/>
            <person name="Bogo M.R."/>
            <person name="de Souza W."/>
        </authorList>
    </citation>
    <scope>NUCLEOTIDE SEQUENCE [LARGE SCALE GENOMIC DNA]</scope>
    <source>
        <strain evidence="16">K</strain>
    </source>
</reference>
<dbReference type="GO" id="GO:0006260">
    <property type="term" value="P:DNA replication"/>
    <property type="evidence" value="ECO:0007669"/>
    <property type="project" value="InterPro"/>
</dbReference>
<dbReference type="GO" id="GO:0016787">
    <property type="term" value="F:hydrolase activity"/>
    <property type="evidence" value="ECO:0007669"/>
    <property type="project" value="UniProtKB-KW"/>
</dbReference>
<keyword evidence="6" id="KW-0067">ATP-binding</keyword>
<dbReference type="AlphaFoldDB" id="A0A1J4JIF8"/>
<keyword evidence="9" id="KW-0539">Nucleus</keyword>
<dbReference type="GO" id="GO:0005634">
    <property type="term" value="C:nucleus"/>
    <property type="evidence" value="ECO:0007669"/>
    <property type="project" value="UniProtKB-SubCell"/>
</dbReference>
<dbReference type="GO" id="GO:0005524">
    <property type="term" value="F:ATP binding"/>
    <property type="evidence" value="ECO:0007669"/>
    <property type="project" value="UniProtKB-KW"/>
</dbReference>
<dbReference type="InterPro" id="IPR044876">
    <property type="entry name" value="HRDC_dom_sf"/>
</dbReference>
<dbReference type="InterPro" id="IPR032284">
    <property type="entry name" value="RecQ_Zn-bd"/>
</dbReference>
<dbReference type="SMART" id="SM00341">
    <property type="entry name" value="HRDC"/>
    <property type="match status" value="1"/>
</dbReference>
<dbReference type="InterPro" id="IPR004589">
    <property type="entry name" value="DNA_helicase_ATP-dep_RecQ"/>
</dbReference>
<dbReference type="PROSITE" id="PS51194">
    <property type="entry name" value="HELICASE_CTER"/>
    <property type="match status" value="1"/>
</dbReference>
<keyword evidence="5 16" id="KW-0347">Helicase</keyword>
<feature type="region of interest" description="Disordered" evidence="12">
    <location>
        <begin position="263"/>
        <end position="357"/>
    </location>
</feature>
<feature type="region of interest" description="Disordered" evidence="12">
    <location>
        <begin position="1067"/>
        <end position="1124"/>
    </location>
</feature>
<dbReference type="SMART" id="SM00487">
    <property type="entry name" value="DEXDc"/>
    <property type="match status" value="1"/>
</dbReference>
<evidence type="ECO:0000259" key="13">
    <source>
        <dbReference type="PROSITE" id="PS50967"/>
    </source>
</evidence>
<evidence type="ECO:0000259" key="14">
    <source>
        <dbReference type="PROSITE" id="PS51192"/>
    </source>
</evidence>
<evidence type="ECO:0000256" key="8">
    <source>
        <dbReference type="ARBA" id="ARBA00023235"/>
    </source>
</evidence>
<proteinExistence type="inferred from homology"/>
<dbReference type="InterPro" id="IPR014001">
    <property type="entry name" value="Helicase_ATP-bd"/>
</dbReference>
<dbReference type="OrthoDB" id="10261556at2759"/>
<feature type="domain" description="HRDC" evidence="13">
    <location>
        <begin position="946"/>
        <end position="1026"/>
    </location>
</feature>
<comment type="caution">
    <text evidence="16">The sequence shown here is derived from an EMBL/GenBank/DDBJ whole genome shotgun (WGS) entry which is preliminary data.</text>
</comment>
<dbReference type="InterPro" id="IPR010997">
    <property type="entry name" value="HRDC-like_sf"/>
</dbReference>
<dbReference type="GO" id="GO:0005737">
    <property type="term" value="C:cytoplasm"/>
    <property type="evidence" value="ECO:0007669"/>
    <property type="project" value="TreeGrafter"/>
</dbReference>
<gene>
    <name evidence="16" type="ORF">TRFO_36871</name>
</gene>
<dbReference type="NCBIfam" id="TIGR00614">
    <property type="entry name" value="recQ_fam"/>
    <property type="match status" value="1"/>
</dbReference>